<keyword evidence="7" id="KW-0732">Signal</keyword>
<evidence type="ECO:0000256" key="4">
    <source>
        <dbReference type="ARBA" id="ARBA00023136"/>
    </source>
</evidence>
<dbReference type="Pfam" id="PF06687">
    <property type="entry name" value="SUR7"/>
    <property type="match status" value="1"/>
</dbReference>
<dbReference type="GO" id="GO:0005886">
    <property type="term" value="C:plasma membrane"/>
    <property type="evidence" value="ECO:0007669"/>
    <property type="project" value="InterPro"/>
</dbReference>
<dbReference type="InterPro" id="IPR009571">
    <property type="entry name" value="SUR7/Rim9-like_fungi"/>
</dbReference>
<feature type="transmembrane region" description="Helical" evidence="6">
    <location>
        <begin position="154"/>
        <end position="176"/>
    </location>
</feature>
<sequence>MLLKPATPLSVLLFIAFALLLLSTLSTPVIKAIPLATYQNVDFGVFGYCRGSQCIPARVGYDTGNIFGTNESDNGDFNLPSSARNSLSAILVIHPVAAFLTLVCFIMAVTSHLHSPSHSPRYLLALLILLLPTVLVSLLAFLVDILLFVPHLQWGGWIVLAATIILVACGVVTCAMRRTLVSRKARKKLVAENAEMSGENFYNRQRADAAAAQLAKAESPPPLPLNTDVKAPLITGNSHSDSAPTFTTYASSRTTDEIPLNGGEETAFYDNSSRPVRPGYHGPRDEYGNPISPAAAGAIDAVLGLKEDRKDTALLDNPNEAAVILLAVDIEEDHLVLTVAVDADLHQMAGAVQCAVVCDLLLAVFPVIVGRHRATLHEVVGQADTISMQPWVDVHLTVRPTALVLLAATQTTILGRMDLAKHAIRLLHSQTCREWAMVRFSNNESLPSPTSVYSNEQYVPPRAAWQRGPERGMSNSPAHARQRSGDQYYEDIEPRFAEENNTGGKHVPSVLMAGRPAGERHPSPPSPPPPIKIPGENVGDLGPGSPAISDISQGSHFTSISERPINPKWQGAPPPVPAAANRGPRVQDVLLEGNPDFELPGAMTRGGRGGGSRYGRGAGRMTPVIENSGSRYPS</sequence>
<comment type="caution">
    <text evidence="8">The sequence shown here is derived from an EMBL/GenBank/DDBJ whole genome shotgun (WGS) entry which is preliminary data.</text>
</comment>
<evidence type="ECO:0008006" key="10">
    <source>
        <dbReference type="Google" id="ProtNLM"/>
    </source>
</evidence>
<dbReference type="PANTHER" id="PTHR28013:SF3">
    <property type="entry name" value="PROTEIN DCV1-RELATED"/>
    <property type="match status" value="1"/>
</dbReference>
<dbReference type="AlphaFoldDB" id="A0A364KXP9"/>
<dbReference type="GO" id="GO:0032153">
    <property type="term" value="C:cell division site"/>
    <property type="evidence" value="ECO:0007669"/>
    <property type="project" value="TreeGrafter"/>
</dbReference>
<reference evidence="8 9" key="1">
    <citation type="journal article" date="2017" name="Biotechnol. Biofuels">
        <title>Differential beta-glucosidase expression as a function of carbon source availability in Talaromyces amestolkiae: a genomic and proteomic approach.</title>
        <authorList>
            <person name="de Eugenio L.I."/>
            <person name="Mendez-Liter J.A."/>
            <person name="Nieto-Dominguez M."/>
            <person name="Alonso L."/>
            <person name="Gil-Munoz J."/>
            <person name="Barriuso J."/>
            <person name="Prieto A."/>
            <person name="Martinez M.J."/>
        </authorList>
    </citation>
    <scope>NUCLEOTIDE SEQUENCE [LARGE SCALE GENOMIC DNA]</scope>
    <source>
        <strain evidence="8 9">CIB</strain>
    </source>
</reference>
<name>A0A364KXP9_TALAM</name>
<keyword evidence="2 6" id="KW-0812">Transmembrane</keyword>
<feature type="compositionally biased region" description="Polar residues" evidence="5">
    <location>
        <begin position="625"/>
        <end position="634"/>
    </location>
</feature>
<evidence type="ECO:0000256" key="3">
    <source>
        <dbReference type="ARBA" id="ARBA00022989"/>
    </source>
</evidence>
<accession>A0A364KXP9</accession>
<proteinExistence type="predicted"/>
<dbReference type="GeneID" id="63793560"/>
<keyword evidence="3 6" id="KW-1133">Transmembrane helix</keyword>
<dbReference type="OrthoDB" id="2354757at2759"/>
<feature type="region of interest" description="Disordered" evidence="5">
    <location>
        <begin position="466"/>
        <end position="485"/>
    </location>
</feature>
<evidence type="ECO:0000256" key="7">
    <source>
        <dbReference type="SAM" id="SignalP"/>
    </source>
</evidence>
<feature type="compositionally biased region" description="Gly residues" evidence="5">
    <location>
        <begin position="604"/>
        <end position="618"/>
    </location>
</feature>
<dbReference type="GO" id="GO:0035838">
    <property type="term" value="C:growing cell tip"/>
    <property type="evidence" value="ECO:0007669"/>
    <property type="project" value="TreeGrafter"/>
</dbReference>
<evidence type="ECO:0000256" key="2">
    <source>
        <dbReference type="ARBA" id="ARBA00022692"/>
    </source>
</evidence>
<evidence type="ECO:0000313" key="9">
    <source>
        <dbReference type="Proteomes" id="UP000249363"/>
    </source>
</evidence>
<dbReference type="STRING" id="1196081.A0A364KXP9"/>
<dbReference type="EMBL" id="MIKG01000007">
    <property type="protein sequence ID" value="RAO68332.1"/>
    <property type="molecule type" value="Genomic_DNA"/>
</dbReference>
<evidence type="ECO:0000313" key="8">
    <source>
        <dbReference type="EMBL" id="RAO68332.1"/>
    </source>
</evidence>
<dbReference type="Proteomes" id="UP000249363">
    <property type="component" value="Unassembled WGS sequence"/>
</dbReference>
<feature type="region of interest" description="Disordered" evidence="5">
    <location>
        <begin position="254"/>
        <end position="275"/>
    </location>
</feature>
<feature type="compositionally biased region" description="Polar residues" evidence="5">
    <location>
        <begin position="550"/>
        <end position="561"/>
    </location>
</feature>
<feature type="transmembrane region" description="Helical" evidence="6">
    <location>
        <begin position="122"/>
        <end position="148"/>
    </location>
</feature>
<feature type="transmembrane region" description="Helical" evidence="6">
    <location>
        <begin position="87"/>
        <end position="110"/>
    </location>
</feature>
<feature type="region of interest" description="Disordered" evidence="5">
    <location>
        <begin position="512"/>
        <end position="634"/>
    </location>
</feature>
<organism evidence="8 9">
    <name type="scientific">Talaromyces amestolkiae</name>
    <dbReference type="NCBI Taxonomy" id="1196081"/>
    <lineage>
        <taxon>Eukaryota</taxon>
        <taxon>Fungi</taxon>
        <taxon>Dikarya</taxon>
        <taxon>Ascomycota</taxon>
        <taxon>Pezizomycotina</taxon>
        <taxon>Eurotiomycetes</taxon>
        <taxon>Eurotiomycetidae</taxon>
        <taxon>Eurotiales</taxon>
        <taxon>Trichocomaceae</taxon>
        <taxon>Talaromyces</taxon>
        <taxon>Talaromyces sect. Talaromyces</taxon>
    </lineage>
</organism>
<gene>
    <name evidence="8" type="ORF">BHQ10_004344</name>
</gene>
<keyword evidence="9" id="KW-1185">Reference proteome</keyword>
<dbReference type="InterPro" id="IPR051380">
    <property type="entry name" value="pH-response_reg_palI/RIM9"/>
</dbReference>
<evidence type="ECO:0000256" key="1">
    <source>
        <dbReference type="ARBA" id="ARBA00004141"/>
    </source>
</evidence>
<evidence type="ECO:0000256" key="6">
    <source>
        <dbReference type="SAM" id="Phobius"/>
    </source>
</evidence>
<protein>
    <recommendedName>
        <fullName evidence="10">PH-response regulator protein palI/RIM9</fullName>
    </recommendedName>
</protein>
<feature type="signal peptide" evidence="7">
    <location>
        <begin position="1"/>
        <end position="26"/>
    </location>
</feature>
<dbReference type="RefSeq" id="XP_040732848.1">
    <property type="nucleotide sequence ID" value="XM_040876700.1"/>
</dbReference>
<feature type="compositionally biased region" description="Pro residues" evidence="5">
    <location>
        <begin position="523"/>
        <end position="532"/>
    </location>
</feature>
<evidence type="ECO:0000256" key="5">
    <source>
        <dbReference type="SAM" id="MobiDB-lite"/>
    </source>
</evidence>
<comment type="subcellular location">
    <subcellularLocation>
        <location evidence="1">Membrane</location>
        <topology evidence="1">Multi-pass membrane protein</topology>
    </subcellularLocation>
</comment>
<keyword evidence="4 6" id="KW-0472">Membrane</keyword>
<dbReference type="PANTHER" id="PTHR28013">
    <property type="entry name" value="PROTEIN DCV1-RELATED"/>
    <property type="match status" value="1"/>
</dbReference>
<feature type="chain" id="PRO_5016909073" description="PH-response regulator protein palI/RIM9" evidence="7">
    <location>
        <begin position="27"/>
        <end position="634"/>
    </location>
</feature>